<sequence length="146" mass="16737">MAEVDISRWHFRRPHGMFMAIGTWCQHGIGEWRRCLVIMRRGSFGSDDLRIFVVHDDVDLPTYAVDLAGMGDKQLAWTLAGKACEQLDIEDNAANRVAILTIINDNMYELVMMPPAPKRDQVVFGDVVMKERESGRIIEREMRTDV</sequence>
<dbReference type="EMBL" id="PZZL01000001">
    <property type="protein sequence ID" value="PTM61892.1"/>
    <property type="molecule type" value="Genomic_DNA"/>
</dbReference>
<evidence type="ECO:0000313" key="2">
    <source>
        <dbReference type="Proteomes" id="UP000241808"/>
    </source>
</evidence>
<dbReference type="RefSeq" id="WP_146167273.1">
    <property type="nucleotide sequence ID" value="NZ_PZZL01000001.1"/>
</dbReference>
<name>A0A2T4ZIS2_9HYPH</name>
<keyword evidence="2" id="KW-1185">Reference proteome</keyword>
<accession>A0A2T4ZIS2</accession>
<protein>
    <submittedName>
        <fullName evidence="1">Uncharacterized protein</fullName>
    </submittedName>
</protein>
<organism evidence="1 2">
    <name type="scientific">Phreatobacter oligotrophus</name>
    <dbReference type="NCBI Taxonomy" id="1122261"/>
    <lineage>
        <taxon>Bacteria</taxon>
        <taxon>Pseudomonadati</taxon>
        <taxon>Pseudomonadota</taxon>
        <taxon>Alphaproteobacteria</taxon>
        <taxon>Hyphomicrobiales</taxon>
        <taxon>Phreatobacteraceae</taxon>
        <taxon>Phreatobacter</taxon>
    </lineage>
</organism>
<comment type="caution">
    <text evidence="1">The sequence shown here is derived from an EMBL/GenBank/DDBJ whole genome shotgun (WGS) entry which is preliminary data.</text>
</comment>
<evidence type="ECO:0000313" key="1">
    <source>
        <dbReference type="EMBL" id="PTM61892.1"/>
    </source>
</evidence>
<dbReference type="Proteomes" id="UP000241808">
    <property type="component" value="Unassembled WGS sequence"/>
</dbReference>
<proteinExistence type="predicted"/>
<dbReference type="OrthoDB" id="9841452at2"/>
<reference evidence="1 2" key="1">
    <citation type="submission" date="2018-04" db="EMBL/GenBank/DDBJ databases">
        <title>Genomic Encyclopedia of Archaeal and Bacterial Type Strains, Phase II (KMG-II): from individual species to whole genera.</title>
        <authorList>
            <person name="Goeker M."/>
        </authorList>
    </citation>
    <scope>NUCLEOTIDE SEQUENCE [LARGE SCALE GENOMIC DNA]</scope>
    <source>
        <strain evidence="1 2">DSM 25521</strain>
    </source>
</reference>
<dbReference type="AlphaFoldDB" id="A0A2T4ZIS2"/>
<gene>
    <name evidence="1" type="ORF">C8P69_101564</name>
</gene>